<dbReference type="GO" id="GO:1902201">
    <property type="term" value="P:negative regulation of bacterial-type flagellum-dependent cell motility"/>
    <property type="evidence" value="ECO:0007669"/>
    <property type="project" value="TreeGrafter"/>
</dbReference>
<dbReference type="PANTHER" id="PTHR45138">
    <property type="entry name" value="REGULATORY COMPONENTS OF SENSORY TRANSDUCTION SYSTEM"/>
    <property type="match status" value="1"/>
</dbReference>
<gene>
    <name evidence="6" type="ORF">G3I74_08995</name>
</gene>
<dbReference type="SMART" id="SM00267">
    <property type="entry name" value="GGDEF"/>
    <property type="match status" value="1"/>
</dbReference>
<dbReference type="InterPro" id="IPR035965">
    <property type="entry name" value="PAS-like_dom_sf"/>
</dbReference>
<dbReference type="AlphaFoldDB" id="A0A845UVK9"/>
<protein>
    <recommendedName>
        <fullName evidence="2">diguanylate cyclase</fullName>
        <ecNumber evidence="2">2.7.7.65</ecNumber>
    </recommendedName>
</protein>
<dbReference type="PROSITE" id="PS50113">
    <property type="entry name" value="PAC"/>
    <property type="match status" value="1"/>
</dbReference>
<dbReference type="InterPro" id="IPR000014">
    <property type="entry name" value="PAS"/>
</dbReference>
<dbReference type="Pfam" id="PF13426">
    <property type="entry name" value="PAS_9"/>
    <property type="match status" value="1"/>
</dbReference>
<dbReference type="InterPro" id="IPR000160">
    <property type="entry name" value="GGDEF_dom"/>
</dbReference>
<keyword evidence="7" id="KW-1185">Reference proteome</keyword>
<evidence type="ECO:0000313" key="7">
    <source>
        <dbReference type="Proteomes" id="UP000484885"/>
    </source>
</evidence>
<reference evidence="6 7" key="1">
    <citation type="submission" date="2020-02" db="EMBL/GenBank/DDBJ databases">
        <authorList>
            <person name="Zhang X.-Y."/>
        </authorList>
    </citation>
    <scope>NUCLEOTIDE SEQUENCE [LARGE SCALE GENOMIC DNA]</scope>
    <source>
        <strain evidence="6 7">C33</strain>
    </source>
</reference>
<evidence type="ECO:0000259" key="4">
    <source>
        <dbReference type="PROSITE" id="PS50113"/>
    </source>
</evidence>
<dbReference type="SUPFAM" id="SSF55073">
    <property type="entry name" value="Nucleotide cyclase"/>
    <property type="match status" value="1"/>
</dbReference>
<dbReference type="Gene3D" id="3.30.70.270">
    <property type="match status" value="1"/>
</dbReference>
<dbReference type="InterPro" id="IPR013655">
    <property type="entry name" value="PAS_fold_3"/>
</dbReference>
<organism evidence="6 7">
    <name type="scientific">Wenzhouxiangella limi</name>
    <dbReference type="NCBI Taxonomy" id="2707351"/>
    <lineage>
        <taxon>Bacteria</taxon>
        <taxon>Pseudomonadati</taxon>
        <taxon>Pseudomonadota</taxon>
        <taxon>Gammaproteobacteria</taxon>
        <taxon>Chromatiales</taxon>
        <taxon>Wenzhouxiangellaceae</taxon>
        <taxon>Wenzhouxiangella</taxon>
    </lineage>
</organism>
<evidence type="ECO:0000256" key="1">
    <source>
        <dbReference type="ARBA" id="ARBA00001946"/>
    </source>
</evidence>
<dbReference type="EMBL" id="JAAGSC010000041">
    <property type="protein sequence ID" value="NDY95863.1"/>
    <property type="molecule type" value="Genomic_DNA"/>
</dbReference>
<dbReference type="InterPro" id="IPR029787">
    <property type="entry name" value="Nucleotide_cyclase"/>
</dbReference>
<sequence length="696" mass="77374">MAVSGSIEAWRDTQSLVTASIQISLDLIDLPAFIVGADDRVRNANRKGRALLGKSTLEPRILELPAGQGDECLPSSKIFGDQLSWGKPLKRFAIDADGAGMATAAYIGHRLATCYADEACSLYIFIGQIQDFELLEQALELANLGVWLWDIQTEQVVWSEQVYSIFGLDSQRDNLNFQDFLASVRSKDRERVEKAIEQGLSTGSYDIEFEIRRPDKTYRVIKTRASVQFSKTGAPLSMMGTCQDLTGDRRNSHLLRRLVAVLDQSPDIVAVLDVQGRPLFLNEAGRDAFGDIPISENPPVTDAVLKESRENGFYKNDIGQFIKQHHPDWAFEKIVHEALPAAVKSGIWTGETAIIDSSGVEVPIEQHIIGHRDPYSGEILQFSTIMRDLRPQKHAISMLERINSLMNAVADSVSDAFWVRRGKQVLYANVALGKIFRACPDEICAKPGLLLDFFAEEDRPFIRSLLQSDLVFEKLQQRECVIQIPDRQALSVKISAYPCAFPNDRPGCVVTLVDITPLKETESALLNANSQLSRIAMQDSLTGIANRRALQEALRAETRKADRYTSAFSLILLDLDHFKKVNDQFGHDVGDQVLKSVTETVSARIRQTDIFGRWGGEEFLILLPCTRSSDAKRIAEALRAQVQKNPVPEGQPITASFGVAELKHGESDETLLKRADRALYAAKDSGRNRVCLDSGS</sequence>
<dbReference type="Gene3D" id="3.30.450.20">
    <property type="entry name" value="PAS domain"/>
    <property type="match status" value="3"/>
</dbReference>
<dbReference type="SMART" id="SM00091">
    <property type="entry name" value="PAS"/>
    <property type="match status" value="3"/>
</dbReference>
<dbReference type="GO" id="GO:0043709">
    <property type="term" value="P:cell adhesion involved in single-species biofilm formation"/>
    <property type="evidence" value="ECO:0007669"/>
    <property type="project" value="TreeGrafter"/>
</dbReference>
<dbReference type="NCBIfam" id="TIGR00254">
    <property type="entry name" value="GGDEF"/>
    <property type="match status" value="1"/>
</dbReference>
<feature type="domain" description="PAC" evidence="4">
    <location>
        <begin position="205"/>
        <end position="257"/>
    </location>
</feature>
<dbReference type="EC" id="2.7.7.65" evidence="2"/>
<dbReference type="SUPFAM" id="SSF55785">
    <property type="entry name" value="PYP-like sensor domain (PAS domain)"/>
    <property type="match status" value="3"/>
</dbReference>
<dbReference type="RefSeq" id="WP_164211262.1">
    <property type="nucleotide sequence ID" value="NZ_JAAGSC010000041.1"/>
</dbReference>
<dbReference type="GO" id="GO:0005886">
    <property type="term" value="C:plasma membrane"/>
    <property type="evidence" value="ECO:0007669"/>
    <property type="project" value="TreeGrafter"/>
</dbReference>
<feature type="domain" description="GGDEF" evidence="5">
    <location>
        <begin position="566"/>
        <end position="695"/>
    </location>
</feature>
<comment type="caution">
    <text evidence="6">The sequence shown here is derived from an EMBL/GenBank/DDBJ whole genome shotgun (WGS) entry which is preliminary data.</text>
</comment>
<dbReference type="InterPro" id="IPR001610">
    <property type="entry name" value="PAC"/>
</dbReference>
<dbReference type="PROSITE" id="PS50887">
    <property type="entry name" value="GGDEF"/>
    <property type="match status" value="1"/>
</dbReference>
<proteinExistence type="predicted"/>
<dbReference type="InterPro" id="IPR043128">
    <property type="entry name" value="Rev_trsase/Diguanyl_cyclase"/>
</dbReference>
<comment type="cofactor">
    <cofactor evidence="1">
        <name>Mg(2+)</name>
        <dbReference type="ChEBI" id="CHEBI:18420"/>
    </cofactor>
</comment>
<name>A0A845UVK9_9GAMM</name>
<accession>A0A845UVK9</accession>
<evidence type="ECO:0000313" key="6">
    <source>
        <dbReference type="EMBL" id="NDY95863.1"/>
    </source>
</evidence>
<dbReference type="GO" id="GO:0052621">
    <property type="term" value="F:diguanylate cyclase activity"/>
    <property type="evidence" value="ECO:0007669"/>
    <property type="project" value="UniProtKB-EC"/>
</dbReference>
<dbReference type="Gene3D" id="2.10.70.100">
    <property type="match status" value="1"/>
</dbReference>
<evidence type="ECO:0000256" key="3">
    <source>
        <dbReference type="ARBA" id="ARBA00034247"/>
    </source>
</evidence>
<dbReference type="FunFam" id="3.30.70.270:FF:000001">
    <property type="entry name" value="Diguanylate cyclase domain protein"/>
    <property type="match status" value="1"/>
</dbReference>
<dbReference type="Proteomes" id="UP000484885">
    <property type="component" value="Unassembled WGS sequence"/>
</dbReference>
<dbReference type="CDD" id="cd01949">
    <property type="entry name" value="GGDEF"/>
    <property type="match status" value="1"/>
</dbReference>
<dbReference type="PANTHER" id="PTHR45138:SF9">
    <property type="entry name" value="DIGUANYLATE CYCLASE DGCM-RELATED"/>
    <property type="match status" value="1"/>
</dbReference>
<dbReference type="InterPro" id="IPR000700">
    <property type="entry name" value="PAS-assoc_C"/>
</dbReference>
<dbReference type="Pfam" id="PF08447">
    <property type="entry name" value="PAS_3"/>
    <property type="match status" value="1"/>
</dbReference>
<dbReference type="SMART" id="SM00086">
    <property type="entry name" value="PAC"/>
    <property type="match status" value="2"/>
</dbReference>
<dbReference type="InterPro" id="IPR050469">
    <property type="entry name" value="Diguanylate_Cyclase"/>
</dbReference>
<comment type="catalytic activity">
    <reaction evidence="3">
        <text>2 GTP = 3',3'-c-di-GMP + 2 diphosphate</text>
        <dbReference type="Rhea" id="RHEA:24898"/>
        <dbReference type="ChEBI" id="CHEBI:33019"/>
        <dbReference type="ChEBI" id="CHEBI:37565"/>
        <dbReference type="ChEBI" id="CHEBI:58805"/>
        <dbReference type="EC" id="2.7.7.65"/>
    </reaction>
</comment>
<dbReference type="Pfam" id="PF13188">
    <property type="entry name" value="PAS_8"/>
    <property type="match status" value="1"/>
</dbReference>
<dbReference type="Pfam" id="PF00990">
    <property type="entry name" value="GGDEF"/>
    <property type="match status" value="1"/>
</dbReference>
<evidence type="ECO:0000259" key="5">
    <source>
        <dbReference type="PROSITE" id="PS50887"/>
    </source>
</evidence>
<evidence type="ECO:0000256" key="2">
    <source>
        <dbReference type="ARBA" id="ARBA00012528"/>
    </source>
</evidence>
<dbReference type="CDD" id="cd00130">
    <property type="entry name" value="PAS"/>
    <property type="match status" value="2"/>
</dbReference>